<dbReference type="Pfam" id="PF24016">
    <property type="entry name" value="DUF7330"/>
    <property type="match status" value="1"/>
</dbReference>
<feature type="compositionally biased region" description="Polar residues" evidence="1">
    <location>
        <begin position="1"/>
        <end position="23"/>
    </location>
</feature>
<keyword evidence="4" id="KW-1185">Reference proteome</keyword>
<reference evidence="4" key="1">
    <citation type="submission" date="2024-06" db="EMBL/GenBank/DDBJ databases">
        <title>Multi-omics analyses provide insights into the biosynthesis of the anticancer antibiotic pleurotin in Hohenbuehelia grisea.</title>
        <authorList>
            <person name="Weaver J.A."/>
            <person name="Alberti F."/>
        </authorList>
    </citation>
    <scope>NUCLEOTIDE SEQUENCE [LARGE SCALE GENOMIC DNA]</scope>
    <source>
        <strain evidence="4">T-177</strain>
    </source>
</reference>
<sequence length="315" mass="34559">MSSQRATTTPNPTRTLSQRGRTSTMHRAHPSTRSTRSKASQETAPSSSSHTVARSVFSSVQPQPMKTQGLSREAKRALATMNRTNHVDIPRQGSICGAFMIDPGLDMPAPWKPTKGEKTPNLRLTATEGDIDVDVYLVSEADGAGKDGRDIAILIEASTSDSLFARIHALAWPRPPLWIRAIASKYGSQLVVLHIPRSFGGRLEILGDSRISHRVGFSAKVAKRASLIREEGQDDGEKKSYFVRRSCIPLSTGKGAETRPGELAGCEEVDRLEVDLGEWARLHVQYDDEVGLDKWRTGLSGWKHLAASLRLGWRG</sequence>
<comment type="caution">
    <text evidence="3">The sequence shown here is derived from an EMBL/GenBank/DDBJ whole genome shotgun (WGS) entry which is preliminary data.</text>
</comment>
<feature type="region of interest" description="Disordered" evidence="1">
    <location>
        <begin position="1"/>
        <end position="74"/>
    </location>
</feature>
<gene>
    <name evidence="3" type="ORF">HGRIS_012115</name>
</gene>
<evidence type="ECO:0000313" key="3">
    <source>
        <dbReference type="EMBL" id="KAL0945831.1"/>
    </source>
</evidence>
<dbReference type="EMBL" id="JASNQZ010000015">
    <property type="protein sequence ID" value="KAL0945831.1"/>
    <property type="molecule type" value="Genomic_DNA"/>
</dbReference>
<feature type="compositionally biased region" description="Polar residues" evidence="1">
    <location>
        <begin position="31"/>
        <end position="70"/>
    </location>
</feature>
<dbReference type="Proteomes" id="UP001556367">
    <property type="component" value="Unassembled WGS sequence"/>
</dbReference>
<dbReference type="InterPro" id="IPR055754">
    <property type="entry name" value="DUF7330"/>
</dbReference>
<evidence type="ECO:0000313" key="4">
    <source>
        <dbReference type="Proteomes" id="UP001556367"/>
    </source>
</evidence>
<feature type="domain" description="DUF7330" evidence="2">
    <location>
        <begin position="85"/>
        <end position="233"/>
    </location>
</feature>
<protein>
    <recommendedName>
        <fullName evidence="2">DUF7330 domain-containing protein</fullName>
    </recommendedName>
</protein>
<name>A0ABR3IRA1_9AGAR</name>
<organism evidence="3 4">
    <name type="scientific">Hohenbuehelia grisea</name>
    <dbReference type="NCBI Taxonomy" id="104357"/>
    <lineage>
        <taxon>Eukaryota</taxon>
        <taxon>Fungi</taxon>
        <taxon>Dikarya</taxon>
        <taxon>Basidiomycota</taxon>
        <taxon>Agaricomycotina</taxon>
        <taxon>Agaricomycetes</taxon>
        <taxon>Agaricomycetidae</taxon>
        <taxon>Agaricales</taxon>
        <taxon>Pleurotineae</taxon>
        <taxon>Pleurotaceae</taxon>
        <taxon>Hohenbuehelia</taxon>
    </lineage>
</organism>
<accession>A0ABR3IRA1</accession>
<proteinExistence type="predicted"/>
<evidence type="ECO:0000259" key="2">
    <source>
        <dbReference type="Pfam" id="PF24016"/>
    </source>
</evidence>
<evidence type="ECO:0000256" key="1">
    <source>
        <dbReference type="SAM" id="MobiDB-lite"/>
    </source>
</evidence>